<accession>A0AA37T8S4</accession>
<keyword evidence="2" id="KW-1185">Reference proteome</keyword>
<evidence type="ECO:0000313" key="1">
    <source>
        <dbReference type="EMBL" id="GLS69020.1"/>
    </source>
</evidence>
<gene>
    <name evidence="1" type="ORF">GCM10007890_10320</name>
</gene>
<evidence type="ECO:0008006" key="3">
    <source>
        <dbReference type="Google" id="ProtNLM"/>
    </source>
</evidence>
<organism evidence="1 2">
    <name type="scientific">Methylobacterium tardum</name>
    <dbReference type="NCBI Taxonomy" id="374432"/>
    <lineage>
        <taxon>Bacteria</taxon>
        <taxon>Pseudomonadati</taxon>
        <taxon>Pseudomonadota</taxon>
        <taxon>Alphaproteobacteria</taxon>
        <taxon>Hyphomicrobiales</taxon>
        <taxon>Methylobacteriaceae</taxon>
        <taxon>Methylobacterium</taxon>
    </lineage>
</organism>
<dbReference type="EMBL" id="BSPL01000009">
    <property type="protein sequence ID" value="GLS69020.1"/>
    <property type="molecule type" value="Genomic_DNA"/>
</dbReference>
<evidence type="ECO:0000313" key="2">
    <source>
        <dbReference type="Proteomes" id="UP001157440"/>
    </source>
</evidence>
<name>A0AA37T8S4_9HYPH</name>
<protein>
    <recommendedName>
        <fullName evidence="3">Tetratricopeptide repeat protein</fullName>
    </recommendedName>
</protein>
<dbReference type="Proteomes" id="UP001157440">
    <property type="component" value="Unassembled WGS sequence"/>
</dbReference>
<proteinExistence type="predicted"/>
<sequence>MNLGIALEALEEQGSGTARLEAAVETFDACLRVAASVWPPNWVGQVCAVRDLVRAEIEWRGSAQDG</sequence>
<comment type="caution">
    <text evidence="1">The sequence shown here is derived from an EMBL/GenBank/DDBJ whole genome shotgun (WGS) entry which is preliminary data.</text>
</comment>
<reference evidence="2" key="1">
    <citation type="journal article" date="2019" name="Int. J. Syst. Evol. Microbiol.">
        <title>The Global Catalogue of Microorganisms (GCM) 10K type strain sequencing project: providing services to taxonomists for standard genome sequencing and annotation.</title>
        <authorList>
            <consortium name="The Broad Institute Genomics Platform"/>
            <consortium name="The Broad Institute Genome Sequencing Center for Infectious Disease"/>
            <person name="Wu L."/>
            <person name="Ma J."/>
        </authorList>
    </citation>
    <scope>NUCLEOTIDE SEQUENCE [LARGE SCALE GENOMIC DNA]</scope>
    <source>
        <strain evidence="2">NBRC 103632</strain>
    </source>
</reference>
<dbReference type="AlphaFoldDB" id="A0AA37T8S4"/>